<reference evidence="3" key="2">
    <citation type="submission" date="2016-04" db="EMBL/GenBank/DDBJ databases">
        <title>First Complete Genome Sequence of a Subdivision 6 Acidobacterium.</title>
        <authorList>
            <person name="Huang S."/>
            <person name="Vieira S."/>
            <person name="Bunk B."/>
            <person name="Riedel T."/>
            <person name="Sproeer C."/>
            <person name="Overmann J."/>
        </authorList>
    </citation>
    <scope>NUCLEOTIDE SEQUENCE [LARGE SCALE GENOMIC DNA]</scope>
    <source>
        <strain evidence="3">DSM 100886 HEG_-6_39</strain>
    </source>
</reference>
<sequence length="567" mass="61678">MQHRHLISSRLTRNATAALVVAGLLAAAQGSSRTATPRFYSDDPIKREPASADASGAAEWDIDLFYDLAYQLFNTAGQKPTNTPAGNLNTVDEVPDSSWFTNRIGSRPITAEELQRGPVAGPAPAPQKWTLTREKSAGMAPGFTAKDANGETWFVSFDAKANPRGATAAVVISTKIFWALGYNQVEYFVTSFAPGSATIDPKATKKRPAGKRTPMTEDDVRELLEKVPREPDGTVRAAAGRLLPGRVIGGFRYKGTRPDDPNDIVPHEHRRELRALRVFGAWTNLTDMKAGNTLDTVVTEGGRSIVRHYLQDVGSTFGVGAAGPHDANEGWEHIYEGGPTRKRLFTFGFGLSPWQTAEYPDYPSIGLFEGDSFDPETWKPRAPTQAFVEMRDDDAFWAARRVMAFSDDLIRAVVKTGELGDDAQEKYLADTLIVRRDKIGRAYLPKINPIVDPVLSATGELTFGNAAVQYGFAPAPATYTAVWGRFDNATGTSTRIGQTSGSQLRMQAPAGLPTTAGSFIEVELSATDPGHPAWTRPIKVHFRRDGAAWTLVGLQRLPPKEPGPATH</sequence>
<dbReference type="Proteomes" id="UP000076079">
    <property type="component" value="Chromosome"/>
</dbReference>
<dbReference type="EMBL" id="CP015136">
    <property type="protein sequence ID" value="AMY08996.1"/>
    <property type="molecule type" value="Genomic_DNA"/>
</dbReference>
<dbReference type="AlphaFoldDB" id="A0A143PKQ9"/>
<dbReference type="OrthoDB" id="1492085at2"/>
<gene>
    <name evidence="2" type="ORF">LuPra_02204</name>
</gene>
<keyword evidence="3" id="KW-1185">Reference proteome</keyword>
<protein>
    <submittedName>
        <fullName evidence="2">Uncharacterized protein</fullName>
    </submittedName>
</protein>
<name>A0A143PKQ9_LUTPR</name>
<organism evidence="2 3">
    <name type="scientific">Luteitalea pratensis</name>
    <dbReference type="NCBI Taxonomy" id="1855912"/>
    <lineage>
        <taxon>Bacteria</taxon>
        <taxon>Pseudomonadati</taxon>
        <taxon>Acidobacteriota</taxon>
        <taxon>Vicinamibacteria</taxon>
        <taxon>Vicinamibacterales</taxon>
        <taxon>Vicinamibacteraceae</taxon>
        <taxon>Luteitalea</taxon>
    </lineage>
</organism>
<feature type="region of interest" description="Disordered" evidence="1">
    <location>
        <begin position="33"/>
        <end position="53"/>
    </location>
</feature>
<feature type="compositionally biased region" description="Basic and acidic residues" evidence="1">
    <location>
        <begin position="40"/>
        <end position="50"/>
    </location>
</feature>
<dbReference type="RefSeq" id="WP_110170776.1">
    <property type="nucleotide sequence ID" value="NZ_CP015136.1"/>
</dbReference>
<dbReference type="KEGG" id="abac:LuPra_02204"/>
<proteinExistence type="predicted"/>
<evidence type="ECO:0000313" key="2">
    <source>
        <dbReference type="EMBL" id="AMY08996.1"/>
    </source>
</evidence>
<reference evidence="2 3" key="1">
    <citation type="journal article" date="2016" name="Genome Announc.">
        <title>First Complete Genome Sequence of a Subdivision 6 Acidobacterium Strain.</title>
        <authorList>
            <person name="Huang S."/>
            <person name="Vieira S."/>
            <person name="Bunk B."/>
            <person name="Riedel T."/>
            <person name="Sproer C."/>
            <person name="Overmann J."/>
        </authorList>
    </citation>
    <scope>NUCLEOTIDE SEQUENCE [LARGE SCALE GENOMIC DNA]</scope>
    <source>
        <strain evidence="3">DSM 100886 HEG_-6_39</strain>
    </source>
</reference>
<evidence type="ECO:0000256" key="1">
    <source>
        <dbReference type="SAM" id="MobiDB-lite"/>
    </source>
</evidence>
<evidence type="ECO:0000313" key="3">
    <source>
        <dbReference type="Proteomes" id="UP000076079"/>
    </source>
</evidence>
<accession>A0A143PKQ9</accession>